<evidence type="ECO:0000313" key="2">
    <source>
        <dbReference type="Proteomes" id="UP001143910"/>
    </source>
</evidence>
<dbReference type="Proteomes" id="UP001143910">
    <property type="component" value="Unassembled WGS sequence"/>
</dbReference>
<keyword evidence="2" id="KW-1185">Reference proteome</keyword>
<name>A0ACC1NH37_9HYPO</name>
<proteinExistence type="predicted"/>
<comment type="caution">
    <text evidence="1">The sequence shown here is derived from an EMBL/GenBank/DDBJ whole genome shotgun (WGS) entry which is preliminary data.</text>
</comment>
<sequence length="1430" mass="162165">MEQQIPPTRNLLDMFSRIFTSSKSAARADARSSSVPSSQDRNHRPPEMTTFRVKSIPKDWSIKTLEEFFQKRSDFTGADIRSLAYEIDDLSQTATINFQKCPDLNDEFSWNLELAPSILATKDHQRLHLTVDTTFDGMTTLHTPATQHEVDLIVVSGLGGHAFGSFKERKKDYMWVRDALPSRLDTARVMLYGHDSRVANSNSVQGISTIAEAFRGALRVSMGGNKTRPVIFIGHSLGGLIIKQCLTKLNLSEDERDERLLDAVSGIVFFGTPHWGMEIGALVAMASNGPNLPLILSLSDNFSESNEDLQKSFENLPSRPEWEIFCYYETQESPTAKWQENGVTGSWKMTGPKKLLVTKSSATNVVPGQRGTDTSESINKTHSEMVKFTSQDETETRVLGNLKKMYQNARGRQYGRYPAQTALGVIQETRVILKPPIKFTDDSPATNGRLDLEKRVQELGGIAKLFENNTKLARVNRFMRDTVAEVEKIKETIPQTADQRQNIEHFEEIERNMEEARQKIKSNERGLILDVLTRPITGDKSTPDTRIHCTSEIETDALVRFAEEKLLSLTRDNFEHELEKVLTITRRLLLNFHSYKRQKFDSIKEPTGSTYDWISKCNAFEAERSHSNACKESALCNQYFKSTFQGRKNESDKFTAFLRSHNEGTRKSTYMITGLPGSGKSTLMKCLTQSQQVKHNLEQWAEDSNRTLIHAHFFFSTIHGSQILTSEDAMRRDILLQVLQQQPDLAYSLFDKEVYIRDDIELPQEIPKVALQRFFDGVKGIKERFCLCLFIDGLDEFRESASSMAQDNGAILRLIKELAWQRGGGTPMKLVFSCRPMPNLSPKELSIQFLVLDRYTKQDILHSLLYDRVTQQLRGKEDTYTNLCQLIADKANGVFIWAHFVGETLLSGDSTMPIDINPKDWIEEASKDLNKLYAQTLERIDEAKQKLAATLFYLAAFKPLSFRLNTLVCRWLEELTRPGSGFPMNQPVPARDSGYRSDLEVLNMVSLASRRAGSLTHGILVTSDGPYLSHKRCGVSKSTLQFFSSEIVFYHRSVGEYVKDLIQGKEGVVGPSWLSNQRERIRQSLLGEGNLVDPFARIFVAEMRFGVVRKDDEGNPHKDNLDFGFWGDDKGCVSERRLMSAGKADLGRISGIYKQFYVDFHGGQSSFIASLWEAGVDIEEWYSFGTLRMNLPWAMYKGVNVTEELSNRHIGPALGARLAMVAATERDERVMSWLLENKCVTPRTTVSILRHEAVRFVSKHLRDNFEKTRNHAIEDCICGDREEPIISENGIPVPIWLITLRLCGYYARMCRTSTSAEQKEKLLSGWAKLLKVWLSQSKPSDAIIIVAVDESALKSDSVSDKNLFYIEIDQLWEQFENAAGGNHTEMKKALTALRRPWWKEVPLSKWHSIFGRSSTGGKGREIQVIGQSMV</sequence>
<accession>A0ACC1NH37</accession>
<reference evidence="1" key="1">
    <citation type="submission" date="2022-08" db="EMBL/GenBank/DDBJ databases">
        <title>Genome Sequence of Lecanicillium fungicola.</title>
        <authorList>
            <person name="Buettner E."/>
        </authorList>
    </citation>
    <scope>NUCLEOTIDE SEQUENCE</scope>
    <source>
        <strain evidence="1">Babe33</strain>
    </source>
</reference>
<protein>
    <submittedName>
        <fullName evidence="1">Uncharacterized protein</fullName>
    </submittedName>
</protein>
<dbReference type="EMBL" id="JANJQO010000444">
    <property type="protein sequence ID" value="KAJ2977724.1"/>
    <property type="molecule type" value="Genomic_DNA"/>
</dbReference>
<organism evidence="1 2">
    <name type="scientific">Zarea fungicola</name>
    <dbReference type="NCBI Taxonomy" id="93591"/>
    <lineage>
        <taxon>Eukaryota</taxon>
        <taxon>Fungi</taxon>
        <taxon>Dikarya</taxon>
        <taxon>Ascomycota</taxon>
        <taxon>Pezizomycotina</taxon>
        <taxon>Sordariomycetes</taxon>
        <taxon>Hypocreomycetidae</taxon>
        <taxon>Hypocreales</taxon>
        <taxon>Cordycipitaceae</taxon>
        <taxon>Zarea</taxon>
    </lineage>
</organism>
<gene>
    <name evidence="1" type="ORF">NQ176_g4212</name>
</gene>
<evidence type="ECO:0000313" key="1">
    <source>
        <dbReference type="EMBL" id="KAJ2977724.1"/>
    </source>
</evidence>